<keyword evidence="2" id="KW-1185">Reference proteome</keyword>
<proteinExistence type="predicted"/>
<dbReference type="KEGG" id="rfr:Rfer_0533"/>
<dbReference type="STRING" id="338969.Rfer_0533"/>
<evidence type="ECO:0000313" key="2">
    <source>
        <dbReference type="Proteomes" id="UP000008332"/>
    </source>
</evidence>
<protein>
    <recommendedName>
        <fullName evidence="3">Type II secretion system protein GspC N-terminal domain-containing protein</fullName>
    </recommendedName>
</protein>
<dbReference type="Proteomes" id="UP000008332">
    <property type="component" value="Chromosome"/>
</dbReference>
<name>Q221L9_ALBFT</name>
<organism evidence="1 2">
    <name type="scientific">Albidiferax ferrireducens (strain ATCC BAA-621 / DSM 15236 / T118)</name>
    <name type="common">Rhodoferax ferrireducens</name>
    <dbReference type="NCBI Taxonomy" id="338969"/>
    <lineage>
        <taxon>Bacteria</taxon>
        <taxon>Pseudomonadati</taxon>
        <taxon>Pseudomonadota</taxon>
        <taxon>Betaproteobacteria</taxon>
        <taxon>Burkholderiales</taxon>
        <taxon>Comamonadaceae</taxon>
        <taxon>Rhodoferax</taxon>
    </lineage>
</organism>
<reference evidence="2" key="1">
    <citation type="submission" date="2006-02" db="EMBL/GenBank/DDBJ databases">
        <title>Complete sequence of chromosome of Rhodoferax ferrireducens DSM 15236.</title>
        <authorList>
            <person name="Copeland A."/>
            <person name="Lucas S."/>
            <person name="Lapidus A."/>
            <person name="Barry K."/>
            <person name="Detter J.C."/>
            <person name="Glavina del Rio T."/>
            <person name="Hammon N."/>
            <person name="Israni S."/>
            <person name="Pitluck S."/>
            <person name="Brettin T."/>
            <person name="Bruce D."/>
            <person name="Han C."/>
            <person name="Tapia R."/>
            <person name="Gilna P."/>
            <person name="Kiss H."/>
            <person name="Schmutz J."/>
            <person name="Larimer F."/>
            <person name="Land M."/>
            <person name="Kyrpides N."/>
            <person name="Ivanova N."/>
            <person name="Richardson P."/>
        </authorList>
    </citation>
    <scope>NUCLEOTIDE SEQUENCE [LARGE SCALE GENOMIC DNA]</scope>
    <source>
        <strain evidence="2">ATCC BAA-621 / DSM 15236 / T118</strain>
    </source>
</reference>
<sequence>MKTALLSLWWLRIATFLLAALAAASATYWVLKWQATVPASLTAAVVYTAPPAADPQVVARLLGGGQTSVSAKLVDSAASHFKLSGVLANRASDSYALISVDGKPAKPYRVGAHVNDELVLHSVAPRSASLAISLDAPVSVTLELPKLTQAQTQAPTRPAPAKAPTEE</sequence>
<evidence type="ECO:0008006" key="3">
    <source>
        <dbReference type="Google" id="ProtNLM"/>
    </source>
</evidence>
<dbReference type="AlphaFoldDB" id="Q221L9"/>
<dbReference type="RefSeq" id="WP_011462857.1">
    <property type="nucleotide sequence ID" value="NC_007908.1"/>
</dbReference>
<dbReference type="EMBL" id="CP000267">
    <property type="protein sequence ID" value="ABD68284.1"/>
    <property type="molecule type" value="Genomic_DNA"/>
</dbReference>
<evidence type="ECO:0000313" key="1">
    <source>
        <dbReference type="EMBL" id="ABD68284.1"/>
    </source>
</evidence>
<dbReference type="eggNOG" id="ENOG5032UKC">
    <property type="taxonomic scope" value="Bacteria"/>
</dbReference>
<dbReference type="HOGENOM" id="CLU_113338_0_0_4"/>
<gene>
    <name evidence="1" type="ordered locus">Rfer_0533</name>
</gene>
<accession>Q221L9</accession>